<keyword evidence="3" id="KW-1185">Reference proteome</keyword>
<proteinExistence type="predicted"/>
<feature type="compositionally biased region" description="Polar residues" evidence="1">
    <location>
        <begin position="38"/>
        <end position="47"/>
    </location>
</feature>
<dbReference type="InterPro" id="IPR016024">
    <property type="entry name" value="ARM-type_fold"/>
</dbReference>
<dbReference type="EMBL" id="FQ311433">
    <property type="protein sequence ID" value="CBQ68900.1"/>
    <property type="molecule type" value="Genomic_DNA"/>
</dbReference>
<sequence length="634" mass="69786">MIQKHPDADDLDPFNVGSSSPEKPPPPSYVATRPNPYTIKSQNTQYQASLRTTAEPFVKPFVEAFAIDPRLFTPTVPSVSDLSKHKPTDRVYSSSEAADSTPPCPSKSPRSTPAPKHPKPTMVKSKSRPVPSLTSSVELPTATKRQSCVETASQAANKRQRNVAQAATHPSRVMLPSHGVPTRSRSLPYPNSSARFPLFPISLEYVPRSRVAPQKRRKLVIPKITLRAPTPEPPPPPEQLLPKKDTDAKIKDMSEPVYVNGLLFGLTADMSKVEDGIDDILSKYFDTRKPTGAVGIELLRTIASSMSRLYCAVKKPGSQLGLLKLRAISSHMFKHTVTGFFHLLQDPLAPFAAASCLALVSAKLLQDFDKATDWCCRIFAGPTQAQQNLRHGDLFLNVLLAELDLIFDRGVALTDQQSRLTVPGKGCAFSKWLHAMEMDDDELMSARPGSSAWLRRLELRKQYAQEGDQRDEFVNLAVIRFIGQLVIHHVISLQVLAKWLDRFLVNTVYLGIPSVWEIECGCALLITVGATLDRQPEARHAVVAAAAMDTSSFSSTADEGEQASSESDAGDRAGDSQGFELLNKVMDRVDHLIAEDNISQQARGWLIEVRNLRERGWTSRADGGDSTDESYSSS</sequence>
<evidence type="ECO:0000313" key="3">
    <source>
        <dbReference type="Proteomes" id="UP000008867"/>
    </source>
</evidence>
<accession>E6ZNP9</accession>
<name>E6ZNP9_SPORE</name>
<feature type="region of interest" description="Disordered" evidence="1">
    <location>
        <begin position="73"/>
        <end position="185"/>
    </location>
</feature>
<feature type="region of interest" description="Disordered" evidence="1">
    <location>
        <begin position="553"/>
        <end position="574"/>
    </location>
</feature>
<dbReference type="SUPFAM" id="SSF48371">
    <property type="entry name" value="ARM repeat"/>
    <property type="match status" value="1"/>
</dbReference>
<dbReference type="HOGENOM" id="CLU_018727_0_0_1"/>
<evidence type="ECO:0000256" key="1">
    <source>
        <dbReference type="SAM" id="MobiDB-lite"/>
    </source>
</evidence>
<feature type="compositionally biased region" description="Polar residues" evidence="1">
    <location>
        <begin position="553"/>
        <end position="567"/>
    </location>
</feature>
<dbReference type="Proteomes" id="UP000008867">
    <property type="component" value="Chromosome 12"/>
</dbReference>
<dbReference type="eggNOG" id="ENOG502RDYJ">
    <property type="taxonomic scope" value="Eukaryota"/>
</dbReference>
<dbReference type="Gene3D" id="1.25.40.180">
    <property type="match status" value="1"/>
</dbReference>
<organism evidence="2 3">
    <name type="scientific">Sporisorium reilianum (strain SRZ2)</name>
    <name type="common">Maize head smut fungus</name>
    <dbReference type="NCBI Taxonomy" id="999809"/>
    <lineage>
        <taxon>Eukaryota</taxon>
        <taxon>Fungi</taxon>
        <taxon>Dikarya</taxon>
        <taxon>Basidiomycota</taxon>
        <taxon>Ustilaginomycotina</taxon>
        <taxon>Ustilaginomycetes</taxon>
        <taxon>Ustilaginales</taxon>
        <taxon>Ustilaginaceae</taxon>
        <taxon>Sporisorium</taxon>
    </lineage>
</organism>
<evidence type="ECO:0000313" key="2">
    <source>
        <dbReference type="EMBL" id="CBQ68900.1"/>
    </source>
</evidence>
<dbReference type="VEuPathDB" id="FungiDB:sr15135"/>
<dbReference type="AlphaFoldDB" id="E6ZNP9"/>
<feature type="region of interest" description="Disordered" evidence="1">
    <location>
        <begin position="1"/>
        <end position="47"/>
    </location>
</feature>
<reference evidence="2 3" key="1">
    <citation type="journal article" date="2010" name="Science">
        <title>Pathogenicity determinants in smut fungi revealed by genome comparison.</title>
        <authorList>
            <person name="Schirawski J."/>
            <person name="Mannhaupt G."/>
            <person name="Muench K."/>
            <person name="Brefort T."/>
            <person name="Schipper K."/>
            <person name="Doehlemann G."/>
            <person name="Di Stasio M."/>
            <person name="Roessel N."/>
            <person name="Mendoza-Mendoza A."/>
            <person name="Pester D."/>
            <person name="Mueller O."/>
            <person name="Winterberg B."/>
            <person name="Meyer E."/>
            <person name="Ghareeb H."/>
            <person name="Wollenberg T."/>
            <person name="Muensterkoetter M."/>
            <person name="Wong P."/>
            <person name="Walter M."/>
            <person name="Stukenbrock E."/>
            <person name="Gueldener U."/>
            <person name="Kahmann R."/>
        </authorList>
    </citation>
    <scope>NUCLEOTIDE SEQUENCE [LARGE SCALE GENOMIC DNA]</scope>
    <source>
        <strain evidence="3">SRZ2</strain>
    </source>
</reference>
<gene>
    <name evidence="2" type="ORF">sr15135</name>
</gene>
<feature type="compositionally biased region" description="Polar residues" evidence="1">
    <location>
        <begin position="132"/>
        <end position="165"/>
    </location>
</feature>
<dbReference type="OrthoDB" id="3354034at2759"/>
<protein>
    <submittedName>
        <fullName evidence="2">Uncharacterized protein</fullName>
    </submittedName>
</protein>